<evidence type="ECO:0000313" key="10">
    <source>
        <dbReference type="EMBL" id="EIM72439.1"/>
    </source>
</evidence>
<dbReference type="OrthoDB" id="9808399at2"/>
<evidence type="ECO:0000256" key="3">
    <source>
        <dbReference type="ARBA" id="ARBA00022448"/>
    </source>
</evidence>
<evidence type="ECO:0000256" key="7">
    <source>
        <dbReference type="ARBA" id="ARBA00023136"/>
    </source>
</evidence>
<dbReference type="InterPro" id="IPR035906">
    <property type="entry name" value="MetI-like_sf"/>
</dbReference>
<keyword evidence="5 8" id="KW-0812">Transmembrane</keyword>
<keyword evidence="7 8" id="KW-0472">Membrane</keyword>
<feature type="transmembrane region" description="Helical" evidence="8">
    <location>
        <begin position="12"/>
        <end position="33"/>
    </location>
</feature>
<dbReference type="GO" id="GO:0005886">
    <property type="term" value="C:plasma membrane"/>
    <property type="evidence" value="ECO:0007669"/>
    <property type="project" value="UniProtKB-SubCell"/>
</dbReference>
<dbReference type="AlphaFoldDB" id="I5BS87"/>
<dbReference type="SUPFAM" id="SSF161098">
    <property type="entry name" value="MetI-like"/>
    <property type="match status" value="1"/>
</dbReference>
<sequence length="273" mass="29849">MIMKLRNLALPGLFWIFVAYLFLPLLVMAAMGFRDSNFVAFPIHSWTTKWYSEVLLDRDVMEALWLSARVAVFSTVISVAVGLPIAFAVARTSGVMRGLLIALILLPAFLPVVVSAISLRIFIGRIGLEAGTAAIAFGHAVGSVPFVVIMVLTRLNTMGRNMADAARNLGADDVIILVRIVLPYLSPALLGAFMFCLLLSFEDFVRSFFLGGFEQTFPVLLFARLRFGFDPGLAAISTLVLIATTGFGLYAERFVRKRSLRSETSLTSGAKND</sequence>
<dbReference type="GO" id="GO:0055085">
    <property type="term" value="P:transmembrane transport"/>
    <property type="evidence" value="ECO:0007669"/>
    <property type="project" value="InterPro"/>
</dbReference>
<feature type="transmembrane region" description="Helical" evidence="8">
    <location>
        <begin position="135"/>
        <end position="155"/>
    </location>
</feature>
<feature type="transmembrane region" description="Helical" evidence="8">
    <location>
        <begin position="63"/>
        <end position="87"/>
    </location>
</feature>
<dbReference type="PANTHER" id="PTHR43848">
    <property type="entry name" value="PUTRESCINE TRANSPORT SYSTEM PERMEASE PROTEIN POTI"/>
    <property type="match status" value="1"/>
</dbReference>
<accession>I5BS87</accession>
<dbReference type="InterPro" id="IPR000515">
    <property type="entry name" value="MetI-like"/>
</dbReference>
<name>I5BS87_9HYPH</name>
<evidence type="ECO:0000256" key="5">
    <source>
        <dbReference type="ARBA" id="ARBA00022692"/>
    </source>
</evidence>
<evidence type="ECO:0000259" key="9">
    <source>
        <dbReference type="PROSITE" id="PS50928"/>
    </source>
</evidence>
<feature type="domain" description="ABC transmembrane type-1" evidence="9">
    <location>
        <begin position="64"/>
        <end position="251"/>
    </location>
</feature>
<evidence type="ECO:0000313" key="11">
    <source>
        <dbReference type="Proteomes" id="UP000004622"/>
    </source>
</evidence>
<evidence type="ECO:0000256" key="8">
    <source>
        <dbReference type="SAM" id="Phobius"/>
    </source>
</evidence>
<dbReference type="PANTHER" id="PTHR43848:SF2">
    <property type="entry name" value="PUTRESCINE TRANSPORT SYSTEM PERMEASE PROTEIN POTI"/>
    <property type="match status" value="1"/>
</dbReference>
<dbReference type="PATRIC" id="fig|1189611.3.peg.3926"/>
<evidence type="ECO:0000256" key="4">
    <source>
        <dbReference type="ARBA" id="ARBA00022475"/>
    </source>
</evidence>
<protein>
    <submittedName>
        <fullName evidence="10">Spermidine-ABC transporter permease</fullName>
    </submittedName>
</protein>
<evidence type="ECO:0000256" key="6">
    <source>
        <dbReference type="ARBA" id="ARBA00022989"/>
    </source>
</evidence>
<evidence type="ECO:0000256" key="1">
    <source>
        <dbReference type="ARBA" id="ARBA00004651"/>
    </source>
</evidence>
<comment type="caution">
    <text evidence="10">The sequence shown here is derived from an EMBL/GenBank/DDBJ whole genome shotgun (WGS) entry which is preliminary data.</text>
</comment>
<feature type="transmembrane region" description="Helical" evidence="8">
    <location>
        <begin position="176"/>
        <end position="201"/>
    </location>
</feature>
<comment type="similarity">
    <text evidence="2">Belongs to the binding-protein-dependent transport system permease family. CysTW subfamily.</text>
</comment>
<dbReference type="EMBL" id="AJXZ01000053">
    <property type="protein sequence ID" value="EIM72439.1"/>
    <property type="molecule type" value="Genomic_DNA"/>
</dbReference>
<reference evidence="10 11" key="1">
    <citation type="journal article" date="2012" name="J. Bacteriol.">
        <title>Genome Sequence of Nitratireductor aquibiodomus Strain RA22.</title>
        <authorList>
            <person name="Singh A."/>
            <person name="Jangir P.K."/>
            <person name="Kumari C."/>
            <person name="Sharma R."/>
        </authorList>
    </citation>
    <scope>NUCLEOTIDE SEQUENCE [LARGE SCALE GENOMIC DNA]</scope>
    <source>
        <strain evidence="10 11">RA22</strain>
    </source>
</reference>
<proteinExistence type="inferred from homology"/>
<dbReference type="Gene3D" id="1.10.3720.10">
    <property type="entry name" value="MetI-like"/>
    <property type="match status" value="1"/>
</dbReference>
<dbReference type="PROSITE" id="PS50928">
    <property type="entry name" value="ABC_TM1"/>
    <property type="match status" value="1"/>
</dbReference>
<organism evidence="10 11">
    <name type="scientific">Nitratireductor aquibiodomus RA22</name>
    <dbReference type="NCBI Taxonomy" id="1189611"/>
    <lineage>
        <taxon>Bacteria</taxon>
        <taxon>Pseudomonadati</taxon>
        <taxon>Pseudomonadota</taxon>
        <taxon>Alphaproteobacteria</taxon>
        <taxon>Hyphomicrobiales</taxon>
        <taxon>Phyllobacteriaceae</taxon>
        <taxon>Nitratireductor</taxon>
    </lineage>
</organism>
<keyword evidence="4" id="KW-1003">Cell membrane</keyword>
<evidence type="ECO:0000256" key="2">
    <source>
        <dbReference type="ARBA" id="ARBA00007069"/>
    </source>
</evidence>
<comment type="subcellular location">
    <subcellularLocation>
        <location evidence="1">Cell membrane</location>
        <topology evidence="1">Multi-pass membrane protein</topology>
    </subcellularLocation>
</comment>
<dbReference type="Proteomes" id="UP000004622">
    <property type="component" value="Unassembled WGS sequence"/>
</dbReference>
<dbReference type="CDD" id="cd06261">
    <property type="entry name" value="TM_PBP2"/>
    <property type="match status" value="1"/>
</dbReference>
<feature type="transmembrane region" description="Helical" evidence="8">
    <location>
        <begin position="99"/>
        <end position="123"/>
    </location>
</feature>
<gene>
    <name evidence="10" type="ORF">A33O_19489</name>
</gene>
<keyword evidence="6 8" id="KW-1133">Transmembrane helix</keyword>
<dbReference type="InterPro" id="IPR051789">
    <property type="entry name" value="Bact_Polyamine_Transport"/>
</dbReference>
<keyword evidence="3" id="KW-0813">Transport</keyword>
<feature type="transmembrane region" description="Helical" evidence="8">
    <location>
        <begin position="232"/>
        <end position="251"/>
    </location>
</feature>